<keyword evidence="3" id="KW-1185">Reference proteome</keyword>
<organism evidence="2 3">
    <name type="scientific">Linum trigynum</name>
    <dbReference type="NCBI Taxonomy" id="586398"/>
    <lineage>
        <taxon>Eukaryota</taxon>
        <taxon>Viridiplantae</taxon>
        <taxon>Streptophyta</taxon>
        <taxon>Embryophyta</taxon>
        <taxon>Tracheophyta</taxon>
        <taxon>Spermatophyta</taxon>
        <taxon>Magnoliopsida</taxon>
        <taxon>eudicotyledons</taxon>
        <taxon>Gunneridae</taxon>
        <taxon>Pentapetalae</taxon>
        <taxon>rosids</taxon>
        <taxon>fabids</taxon>
        <taxon>Malpighiales</taxon>
        <taxon>Linaceae</taxon>
        <taxon>Linum</taxon>
    </lineage>
</organism>
<reference evidence="2 3" key="1">
    <citation type="submission" date="2024-04" db="EMBL/GenBank/DDBJ databases">
        <authorList>
            <person name="Fracassetti M."/>
        </authorList>
    </citation>
    <scope>NUCLEOTIDE SEQUENCE [LARGE SCALE GENOMIC DNA]</scope>
</reference>
<dbReference type="PANTHER" id="PTHR32166">
    <property type="entry name" value="OSJNBA0013A04.12 PROTEIN"/>
    <property type="match status" value="1"/>
</dbReference>
<feature type="domain" description="DUF659" evidence="1">
    <location>
        <begin position="1"/>
        <end position="71"/>
    </location>
</feature>
<dbReference type="AlphaFoldDB" id="A0AAV2FVL8"/>
<evidence type="ECO:0000259" key="1">
    <source>
        <dbReference type="Pfam" id="PF04937"/>
    </source>
</evidence>
<dbReference type="PANTHER" id="PTHR32166:SF121">
    <property type="entry name" value="DUF659 DOMAIN-CONTAINING PROTEIN"/>
    <property type="match status" value="1"/>
</dbReference>
<dbReference type="EMBL" id="OZ034820">
    <property type="protein sequence ID" value="CAL1402077.1"/>
    <property type="molecule type" value="Genomic_DNA"/>
</dbReference>
<gene>
    <name evidence="2" type="ORF">LTRI10_LOCUS42106</name>
</gene>
<protein>
    <recommendedName>
        <fullName evidence="1">DUF659 domain-containing protein</fullName>
    </recommendedName>
</protein>
<evidence type="ECO:0000313" key="3">
    <source>
        <dbReference type="Proteomes" id="UP001497516"/>
    </source>
</evidence>
<name>A0AAV2FVL8_9ROSI</name>
<evidence type="ECO:0000313" key="2">
    <source>
        <dbReference type="EMBL" id="CAL1402077.1"/>
    </source>
</evidence>
<dbReference type="Pfam" id="PF04937">
    <property type="entry name" value="DUF659"/>
    <property type="match status" value="1"/>
</dbReference>
<accession>A0AAV2FVL8</accession>
<proteinExistence type="predicted"/>
<dbReference type="Proteomes" id="UP001497516">
    <property type="component" value="Chromosome 7"/>
</dbReference>
<sequence length="81" mass="8873">MCFVKSVDASNIVKDAHNISMLLSDVIDWIGSENVVHVVTDSAANMVAVGRKITSKYGNIYWSPCVAHALKFDAERYLLSG</sequence>
<dbReference type="InterPro" id="IPR007021">
    <property type="entry name" value="DUF659"/>
</dbReference>